<dbReference type="SMART" id="SM00388">
    <property type="entry name" value="HisKA"/>
    <property type="match status" value="1"/>
</dbReference>
<evidence type="ECO:0000313" key="10">
    <source>
        <dbReference type="Proteomes" id="UP001257659"/>
    </source>
</evidence>
<dbReference type="EMBL" id="JAVDQA010000002">
    <property type="protein sequence ID" value="MDR6300313.1"/>
    <property type="molecule type" value="Genomic_DNA"/>
</dbReference>
<evidence type="ECO:0000256" key="1">
    <source>
        <dbReference type="ARBA" id="ARBA00000085"/>
    </source>
</evidence>
<sequence>MNKKLFLLLILLMSLSLIGIIFVQGYWIKNTVESNEEQFSYNAKQVLINVADQIEKQEIDKYYVQYATVADSSKPTSARLSELFQIKQDQLTNETFFYSNSILQEDYKLASSFLSGNKDSIDFKKLTKKEVKVTRILRNDQIDAPANLSAEEKFQRISRLKEDEKYYLLDAIKEKASQLPIYKRIDTATVTALIDAQLSARDIKSNYDFGIYSDFLATKVKSEDFELKNTSTTYGIPIFKSPNTNYKLYINFKDKKKEVLSSIALMSLLSIIFTLIIVVAYSSALSQLIKQRQISQIKTDFINNMTHEFKTPIATINLALDSVKNPKIASDPEKIQRYMKMIRDENRRMHAQVENVLRMSKLEKNELNIKKERLKLHEIVEDAITHVELIVDDKNGYVQTHFGALKCSILANESHFTNVIVNILDNAVKYSPDAPKIDIYTENVKNYIILKIRDQGKGMSRSVQKKIFEKFYREHTGDIHDVKGHGLGLAYAKQIVTDHHGTISVQSEKGKGTTFIIKLPLIS</sequence>
<accession>A0ABU1K6W2</accession>
<dbReference type="SUPFAM" id="SSF55874">
    <property type="entry name" value="ATPase domain of HSP90 chaperone/DNA topoisomerase II/histidine kinase"/>
    <property type="match status" value="1"/>
</dbReference>
<feature type="domain" description="Histidine kinase" evidence="8">
    <location>
        <begin position="304"/>
        <end position="523"/>
    </location>
</feature>
<dbReference type="CDD" id="cd00075">
    <property type="entry name" value="HATPase"/>
    <property type="match status" value="1"/>
</dbReference>
<comment type="catalytic activity">
    <reaction evidence="1">
        <text>ATP + protein L-histidine = ADP + protein N-phospho-L-histidine.</text>
        <dbReference type="EC" id="2.7.13.3"/>
    </reaction>
</comment>
<dbReference type="SMART" id="SM00387">
    <property type="entry name" value="HATPase_c"/>
    <property type="match status" value="1"/>
</dbReference>
<keyword evidence="10" id="KW-1185">Reference proteome</keyword>
<dbReference type="InterPro" id="IPR050351">
    <property type="entry name" value="BphY/WalK/GraS-like"/>
</dbReference>
<dbReference type="PRINTS" id="PR00344">
    <property type="entry name" value="BCTRLSENSOR"/>
</dbReference>
<gene>
    <name evidence="9" type="ORF">GGR31_000944</name>
</gene>
<evidence type="ECO:0000256" key="4">
    <source>
        <dbReference type="ARBA" id="ARBA00022679"/>
    </source>
</evidence>
<keyword evidence="7" id="KW-1133">Transmembrane helix</keyword>
<keyword evidence="6" id="KW-0902">Two-component regulatory system</keyword>
<proteinExistence type="predicted"/>
<dbReference type="InterPro" id="IPR036097">
    <property type="entry name" value="HisK_dim/P_sf"/>
</dbReference>
<dbReference type="PANTHER" id="PTHR45453">
    <property type="entry name" value="PHOSPHATE REGULON SENSOR PROTEIN PHOR"/>
    <property type="match status" value="1"/>
</dbReference>
<evidence type="ECO:0000256" key="5">
    <source>
        <dbReference type="ARBA" id="ARBA00022777"/>
    </source>
</evidence>
<dbReference type="CDD" id="cd00082">
    <property type="entry name" value="HisKA"/>
    <property type="match status" value="1"/>
</dbReference>
<dbReference type="RefSeq" id="WP_309727225.1">
    <property type="nucleotide sequence ID" value="NZ_JAVDQA010000002.1"/>
</dbReference>
<keyword evidence="3" id="KW-0597">Phosphoprotein</keyword>
<dbReference type="Gene3D" id="3.30.565.10">
    <property type="entry name" value="Histidine kinase-like ATPase, C-terminal domain"/>
    <property type="match status" value="1"/>
</dbReference>
<evidence type="ECO:0000256" key="2">
    <source>
        <dbReference type="ARBA" id="ARBA00012438"/>
    </source>
</evidence>
<evidence type="ECO:0000256" key="3">
    <source>
        <dbReference type="ARBA" id="ARBA00022553"/>
    </source>
</evidence>
<evidence type="ECO:0000256" key="6">
    <source>
        <dbReference type="ARBA" id="ARBA00023012"/>
    </source>
</evidence>
<reference evidence="9 10" key="1">
    <citation type="submission" date="2023-07" db="EMBL/GenBank/DDBJ databases">
        <title>Genomic Encyclopedia of Type Strains, Phase IV (KMG-IV): sequencing the most valuable type-strain genomes for metagenomic binning, comparative biology and taxonomic classification.</title>
        <authorList>
            <person name="Goeker M."/>
        </authorList>
    </citation>
    <scope>NUCLEOTIDE SEQUENCE [LARGE SCALE GENOMIC DNA]</scope>
    <source>
        <strain evidence="9 10">DSM 102814</strain>
    </source>
</reference>
<dbReference type="GO" id="GO:0004673">
    <property type="term" value="F:protein histidine kinase activity"/>
    <property type="evidence" value="ECO:0007669"/>
    <property type="project" value="UniProtKB-EC"/>
</dbReference>
<dbReference type="Pfam" id="PF00512">
    <property type="entry name" value="HisKA"/>
    <property type="match status" value="1"/>
</dbReference>
<dbReference type="InterPro" id="IPR003661">
    <property type="entry name" value="HisK_dim/P_dom"/>
</dbReference>
<keyword evidence="7" id="KW-0812">Transmembrane</keyword>
<evidence type="ECO:0000313" key="9">
    <source>
        <dbReference type="EMBL" id="MDR6300313.1"/>
    </source>
</evidence>
<dbReference type="Pfam" id="PF02518">
    <property type="entry name" value="HATPase_c"/>
    <property type="match status" value="1"/>
</dbReference>
<dbReference type="Gene3D" id="1.10.287.130">
    <property type="match status" value="1"/>
</dbReference>
<dbReference type="SUPFAM" id="SSF47384">
    <property type="entry name" value="Homodimeric domain of signal transducing histidine kinase"/>
    <property type="match status" value="1"/>
</dbReference>
<name>A0ABU1K6W2_9FLAO</name>
<organism evidence="9 10">
    <name type="scientific">Mesonia maritima</name>
    <dbReference type="NCBI Taxonomy" id="1793873"/>
    <lineage>
        <taxon>Bacteria</taxon>
        <taxon>Pseudomonadati</taxon>
        <taxon>Bacteroidota</taxon>
        <taxon>Flavobacteriia</taxon>
        <taxon>Flavobacteriales</taxon>
        <taxon>Flavobacteriaceae</taxon>
        <taxon>Mesonia</taxon>
    </lineage>
</organism>
<dbReference type="InterPro" id="IPR004358">
    <property type="entry name" value="Sig_transdc_His_kin-like_C"/>
</dbReference>
<dbReference type="InterPro" id="IPR036890">
    <property type="entry name" value="HATPase_C_sf"/>
</dbReference>
<dbReference type="InterPro" id="IPR005467">
    <property type="entry name" value="His_kinase_dom"/>
</dbReference>
<keyword evidence="4 9" id="KW-0808">Transferase</keyword>
<evidence type="ECO:0000256" key="7">
    <source>
        <dbReference type="SAM" id="Phobius"/>
    </source>
</evidence>
<dbReference type="PANTHER" id="PTHR45453:SF1">
    <property type="entry name" value="PHOSPHATE REGULON SENSOR PROTEIN PHOR"/>
    <property type="match status" value="1"/>
</dbReference>
<dbReference type="InterPro" id="IPR003594">
    <property type="entry name" value="HATPase_dom"/>
</dbReference>
<evidence type="ECO:0000259" key="8">
    <source>
        <dbReference type="PROSITE" id="PS50109"/>
    </source>
</evidence>
<comment type="caution">
    <text evidence="9">The sequence shown here is derived from an EMBL/GenBank/DDBJ whole genome shotgun (WGS) entry which is preliminary data.</text>
</comment>
<dbReference type="Proteomes" id="UP001257659">
    <property type="component" value="Unassembled WGS sequence"/>
</dbReference>
<feature type="transmembrane region" description="Helical" evidence="7">
    <location>
        <begin position="259"/>
        <end position="282"/>
    </location>
</feature>
<keyword evidence="5 9" id="KW-0418">Kinase</keyword>
<keyword evidence="7" id="KW-0472">Membrane</keyword>
<dbReference type="EC" id="2.7.13.3" evidence="2"/>
<protein>
    <recommendedName>
        <fullName evidence="2">histidine kinase</fullName>
        <ecNumber evidence="2">2.7.13.3</ecNumber>
    </recommendedName>
</protein>
<dbReference type="PROSITE" id="PS50109">
    <property type="entry name" value="HIS_KIN"/>
    <property type="match status" value="1"/>
</dbReference>